<organism evidence="6 7">
    <name type="scientific">Pseudocohnilembus persalinus</name>
    <name type="common">Ciliate</name>
    <dbReference type="NCBI Taxonomy" id="266149"/>
    <lineage>
        <taxon>Eukaryota</taxon>
        <taxon>Sar</taxon>
        <taxon>Alveolata</taxon>
        <taxon>Ciliophora</taxon>
        <taxon>Intramacronucleata</taxon>
        <taxon>Oligohymenophorea</taxon>
        <taxon>Scuticociliatia</taxon>
        <taxon>Philasterida</taxon>
        <taxon>Pseudocohnilembidae</taxon>
        <taxon>Pseudocohnilembus</taxon>
    </lineage>
</organism>
<feature type="compositionally biased region" description="Low complexity" evidence="5">
    <location>
        <begin position="493"/>
        <end position="503"/>
    </location>
</feature>
<feature type="compositionally biased region" description="Polar residues" evidence="5">
    <location>
        <begin position="599"/>
        <end position="623"/>
    </location>
</feature>
<feature type="coiled-coil region" evidence="4">
    <location>
        <begin position="556"/>
        <end position="583"/>
    </location>
</feature>
<reference evidence="6 7" key="1">
    <citation type="journal article" date="2015" name="Sci. Rep.">
        <title>Genome of the facultative scuticociliatosis pathogen Pseudocohnilembus persalinus provides insight into its virulence through horizontal gene transfer.</title>
        <authorList>
            <person name="Xiong J."/>
            <person name="Wang G."/>
            <person name="Cheng J."/>
            <person name="Tian M."/>
            <person name="Pan X."/>
            <person name="Warren A."/>
            <person name="Jiang C."/>
            <person name="Yuan D."/>
            <person name="Miao W."/>
        </authorList>
    </citation>
    <scope>NUCLEOTIDE SEQUENCE [LARGE SCALE GENOMIC DNA]</scope>
    <source>
        <strain evidence="6">36N120E</strain>
    </source>
</reference>
<feature type="region of interest" description="Disordered" evidence="5">
    <location>
        <begin position="477"/>
        <end position="508"/>
    </location>
</feature>
<dbReference type="Gene3D" id="3.30.40.10">
    <property type="entry name" value="Zinc/RING finger domain, C3HC4 (zinc finger)"/>
    <property type="match status" value="1"/>
</dbReference>
<accession>A0A0V0QVC3</accession>
<dbReference type="InterPro" id="IPR017907">
    <property type="entry name" value="Znf_RING_CS"/>
</dbReference>
<dbReference type="InParanoid" id="A0A0V0QVC3"/>
<evidence type="ECO:0000256" key="5">
    <source>
        <dbReference type="SAM" id="MobiDB-lite"/>
    </source>
</evidence>
<sequence>MQNQQPRINLQCQHNYCYECLEQHLQKDFKSFVCPVDYDNFNDNNNKNNYSENKLNNEDFDLEFLKQESDLLNGTQQSINISSFIQNQTGRNSLNSNFQQILLCQKHNKPYEICCIKCQEVICTMCAIFDQKKSSQCKFAQLEQVQKEMEQIELEFERKKQKVQNEMEMIFSEIEQATQKNINAQLDTLIYRFQSYMEACDNILKQDELIGEKNEILSKFGLNFKIYNNYKYSMEESKELQQQMFEFQSENEQKLKQNKIYINLLQKLDELNFQPDQGVINSIKNLKGILTQKQNDNQQQIQQNDQQEIQNLQRSTFTFQGKQSQNQIQLGQNYNKFQQQEMGEKIILKNNQMNFSQQSDFSHPEQINSSQNQNNNSYNNISGINMQEQFGESLIEEDQYQNLNQGQNQFYDQDQIRGKMVQKNQLKNDKNKNNDTNQQQHIQNSLQQKQFQQQQQINSKNYNQALLDSTCSTFYNGQNGNQNQNQKKDSGKSQKSLLSGKNQPKQIQKSTSAFNILVGQKQKKNIISSGQNNKKSQQQQYQGNTNPTQKCKKFELENNQNQNQTLNQKFSNQQQQLQQLKQLSGSLTARNLPGKNFQKLGNCNTSRDNSQKSSQTLNQIQSARIPSRKLNKSSLSDRDIDYLVGYLEQYPQQINSIKLLKNKITDVGFQKILGFLSKNTTVTQLNLLQNNISVRALDLIGQYLQQNSTLKEIILIKNDPGLIKERQKIMILQEQLGIYVQVKQ</sequence>
<dbReference type="InterPro" id="IPR013083">
    <property type="entry name" value="Znf_RING/FYVE/PHD"/>
</dbReference>
<feature type="region of interest" description="Disordered" evidence="5">
    <location>
        <begin position="358"/>
        <end position="382"/>
    </location>
</feature>
<dbReference type="SUPFAM" id="SSF57850">
    <property type="entry name" value="RING/U-box"/>
    <property type="match status" value="1"/>
</dbReference>
<feature type="region of interest" description="Disordered" evidence="5">
    <location>
        <begin position="591"/>
        <end position="623"/>
    </location>
</feature>
<keyword evidence="3" id="KW-0862">Zinc</keyword>
<feature type="coiled-coil region" evidence="4">
    <location>
        <begin position="135"/>
        <end position="180"/>
    </location>
</feature>
<dbReference type="EMBL" id="LDAU01000100">
    <property type="protein sequence ID" value="KRX06129.1"/>
    <property type="molecule type" value="Genomic_DNA"/>
</dbReference>
<dbReference type="InterPro" id="IPR032675">
    <property type="entry name" value="LRR_dom_sf"/>
</dbReference>
<keyword evidence="4" id="KW-0175">Coiled coil</keyword>
<feature type="compositionally biased region" description="Low complexity" evidence="5">
    <location>
        <begin position="366"/>
        <end position="382"/>
    </location>
</feature>
<keyword evidence="1" id="KW-0479">Metal-binding</keyword>
<comment type="caution">
    <text evidence="6">The sequence shown here is derived from an EMBL/GenBank/DDBJ whole genome shotgun (WGS) entry which is preliminary data.</text>
</comment>
<keyword evidence="2" id="KW-0863">Zinc-finger</keyword>
<gene>
    <name evidence="6" type="ORF">PPERSA_00009</name>
</gene>
<evidence type="ECO:0000256" key="2">
    <source>
        <dbReference type="ARBA" id="ARBA00022771"/>
    </source>
</evidence>
<dbReference type="OMA" id="NEMEMIF"/>
<dbReference type="Gene3D" id="3.30.160.60">
    <property type="entry name" value="Classic Zinc Finger"/>
    <property type="match status" value="1"/>
</dbReference>
<evidence type="ECO:0000256" key="4">
    <source>
        <dbReference type="SAM" id="Coils"/>
    </source>
</evidence>
<dbReference type="GO" id="GO:0008270">
    <property type="term" value="F:zinc ion binding"/>
    <property type="evidence" value="ECO:0007669"/>
    <property type="project" value="UniProtKB-KW"/>
</dbReference>
<evidence type="ECO:0000313" key="7">
    <source>
        <dbReference type="Proteomes" id="UP000054937"/>
    </source>
</evidence>
<dbReference type="Gene3D" id="3.80.10.10">
    <property type="entry name" value="Ribonuclease Inhibitor"/>
    <property type="match status" value="1"/>
</dbReference>
<protein>
    <recommendedName>
        <fullName evidence="8">B box-type domain-containing protein</fullName>
    </recommendedName>
</protein>
<dbReference type="Proteomes" id="UP000054937">
    <property type="component" value="Unassembled WGS sequence"/>
</dbReference>
<evidence type="ECO:0008006" key="8">
    <source>
        <dbReference type="Google" id="ProtNLM"/>
    </source>
</evidence>
<evidence type="ECO:0000256" key="3">
    <source>
        <dbReference type="ARBA" id="ARBA00022833"/>
    </source>
</evidence>
<dbReference type="SUPFAM" id="SSF52047">
    <property type="entry name" value="RNI-like"/>
    <property type="match status" value="1"/>
</dbReference>
<dbReference type="PROSITE" id="PS00518">
    <property type="entry name" value="ZF_RING_1"/>
    <property type="match status" value="1"/>
</dbReference>
<evidence type="ECO:0000313" key="6">
    <source>
        <dbReference type="EMBL" id="KRX06129.1"/>
    </source>
</evidence>
<proteinExistence type="predicted"/>
<dbReference type="AlphaFoldDB" id="A0A0V0QVC3"/>
<name>A0A0V0QVC3_PSEPJ</name>
<evidence type="ECO:0000256" key="1">
    <source>
        <dbReference type="ARBA" id="ARBA00022723"/>
    </source>
</evidence>
<dbReference type="OrthoDB" id="306803at2759"/>
<keyword evidence="7" id="KW-1185">Reference proteome</keyword>
<dbReference type="SUPFAM" id="SSF57845">
    <property type="entry name" value="B-box zinc-binding domain"/>
    <property type="match status" value="1"/>
</dbReference>